<accession>A0A2V0NW28</accession>
<evidence type="ECO:0000313" key="2">
    <source>
        <dbReference type="Proteomes" id="UP000247498"/>
    </source>
</evidence>
<dbReference type="EMBL" id="BDRX01000008">
    <property type="protein sequence ID" value="GBF89147.1"/>
    <property type="molecule type" value="Genomic_DNA"/>
</dbReference>
<dbReference type="Proteomes" id="UP000247498">
    <property type="component" value="Unassembled WGS sequence"/>
</dbReference>
<sequence length="206" mass="21859">MLLARAPRTAAACARDRGVLGSAPCTRRSRSRGGRGLTVARAAAHDHGQAAQQQQPVIAVDPSVPAPSKAGAGGGPPLPLLALCAAAAAVAVAAFKRWRSRYGSYGYGDPFEREVLRNINMVAVEELSEEAIAVARARRSRESAYLKMDLDEVELPDNHPWAVKKPVSKEQEAQIAARLQVRRGVPRRGIEGAEQAGAAARGARVE</sequence>
<name>A0A2V0NW28_9CHLO</name>
<gene>
    <name evidence="1" type="ORF">Rsub_01864</name>
</gene>
<comment type="caution">
    <text evidence="1">The sequence shown here is derived from an EMBL/GenBank/DDBJ whole genome shotgun (WGS) entry which is preliminary data.</text>
</comment>
<organism evidence="1 2">
    <name type="scientific">Raphidocelis subcapitata</name>
    <dbReference type="NCBI Taxonomy" id="307507"/>
    <lineage>
        <taxon>Eukaryota</taxon>
        <taxon>Viridiplantae</taxon>
        <taxon>Chlorophyta</taxon>
        <taxon>core chlorophytes</taxon>
        <taxon>Chlorophyceae</taxon>
        <taxon>CS clade</taxon>
        <taxon>Sphaeropleales</taxon>
        <taxon>Selenastraceae</taxon>
        <taxon>Raphidocelis</taxon>
    </lineage>
</organism>
<evidence type="ECO:0000313" key="1">
    <source>
        <dbReference type="EMBL" id="GBF89147.1"/>
    </source>
</evidence>
<dbReference type="OrthoDB" id="509308at2759"/>
<proteinExistence type="predicted"/>
<dbReference type="AlphaFoldDB" id="A0A2V0NW28"/>
<reference evidence="1 2" key="1">
    <citation type="journal article" date="2018" name="Sci. Rep.">
        <title>Raphidocelis subcapitata (=Pseudokirchneriella subcapitata) provides an insight into genome evolution and environmental adaptations in the Sphaeropleales.</title>
        <authorList>
            <person name="Suzuki S."/>
            <person name="Yamaguchi H."/>
            <person name="Nakajima N."/>
            <person name="Kawachi M."/>
        </authorList>
    </citation>
    <scope>NUCLEOTIDE SEQUENCE [LARGE SCALE GENOMIC DNA]</scope>
    <source>
        <strain evidence="1 2">NIES-35</strain>
    </source>
</reference>
<protein>
    <submittedName>
        <fullName evidence="1">Uncharacterized protein</fullName>
    </submittedName>
</protein>
<dbReference type="InParanoid" id="A0A2V0NW28"/>
<keyword evidence="2" id="KW-1185">Reference proteome</keyword>